<organism evidence="4 5">
    <name type="scientific">Cronartium quercuum f. sp. fusiforme G11</name>
    <dbReference type="NCBI Taxonomy" id="708437"/>
    <lineage>
        <taxon>Eukaryota</taxon>
        <taxon>Fungi</taxon>
        <taxon>Dikarya</taxon>
        <taxon>Basidiomycota</taxon>
        <taxon>Pucciniomycotina</taxon>
        <taxon>Pucciniomycetes</taxon>
        <taxon>Pucciniales</taxon>
        <taxon>Coleosporiaceae</taxon>
        <taxon>Cronartium</taxon>
    </lineage>
</organism>
<comment type="similarity">
    <text evidence="1">Belongs to the prefoldin subunit beta family.</text>
</comment>
<dbReference type="CDD" id="cd23163">
    <property type="entry name" value="Prefoldin_2"/>
    <property type="match status" value="1"/>
</dbReference>
<evidence type="ECO:0000313" key="4">
    <source>
        <dbReference type="EMBL" id="KAG0141225.1"/>
    </source>
</evidence>
<dbReference type="Pfam" id="PF01920">
    <property type="entry name" value="Prefoldin_2"/>
    <property type="match status" value="1"/>
</dbReference>
<name>A0A9P6N7E5_9BASI</name>
<feature type="coiled-coil region" evidence="3">
    <location>
        <begin position="12"/>
        <end position="39"/>
    </location>
</feature>
<dbReference type="FunFam" id="1.10.287.370:FF:000002">
    <property type="entry name" value="Prefoldin subunit 2"/>
    <property type="match status" value="1"/>
</dbReference>
<evidence type="ECO:0000256" key="2">
    <source>
        <dbReference type="ARBA" id="ARBA00023186"/>
    </source>
</evidence>
<dbReference type="InterPro" id="IPR009053">
    <property type="entry name" value="Prefoldin"/>
</dbReference>
<reference evidence="4" key="1">
    <citation type="submission" date="2013-11" db="EMBL/GenBank/DDBJ databases">
        <title>Genome sequence of the fusiform rust pathogen reveals effectors for host alternation and coevolution with pine.</title>
        <authorList>
            <consortium name="DOE Joint Genome Institute"/>
            <person name="Smith K."/>
            <person name="Pendleton A."/>
            <person name="Kubisiak T."/>
            <person name="Anderson C."/>
            <person name="Salamov A."/>
            <person name="Aerts A."/>
            <person name="Riley R."/>
            <person name="Clum A."/>
            <person name="Lindquist E."/>
            <person name="Ence D."/>
            <person name="Campbell M."/>
            <person name="Kronenberg Z."/>
            <person name="Feau N."/>
            <person name="Dhillon B."/>
            <person name="Hamelin R."/>
            <person name="Burleigh J."/>
            <person name="Smith J."/>
            <person name="Yandell M."/>
            <person name="Nelson C."/>
            <person name="Grigoriev I."/>
            <person name="Davis J."/>
        </authorList>
    </citation>
    <scope>NUCLEOTIDE SEQUENCE</scope>
    <source>
        <strain evidence="4">G11</strain>
    </source>
</reference>
<dbReference type="GO" id="GO:0051082">
    <property type="term" value="F:unfolded protein binding"/>
    <property type="evidence" value="ECO:0007669"/>
    <property type="project" value="InterPro"/>
</dbReference>
<accession>A0A9P6N7E5</accession>
<dbReference type="GO" id="GO:0006457">
    <property type="term" value="P:protein folding"/>
    <property type="evidence" value="ECO:0007669"/>
    <property type="project" value="InterPro"/>
</dbReference>
<proteinExistence type="inferred from homology"/>
<keyword evidence="3" id="KW-0175">Coiled coil</keyword>
<dbReference type="SUPFAM" id="SSF46579">
    <property type="entry name" value="Prefoldin"/>
    <property type="match status" value="1"/>
</dbReference>
<evidence type="ECO:0000256" key="1">
    <source>
        <dbReference type="ARBA" id="ARBA00008045"/>
    </source>
</evidence>
<protein>
    <recommendedName>
        <fullName evidence="6">Prefoldin subunit 2</fullName>
    </recommendedName>
</protein>
<dbReference type="InterPro" id="IPR002777">
    <property type="entry name" value="PFD_beta-like"/>
</dbReference>
<keyword evidence="2" id="KW-0143">Chaperone</keyword>
<dbReference type="EMBL" id="MU167396">
    <property type="protein sequence ID" value="KAG0141225.1"/>
    <property type="molecule type" value="Genomic_DNA"/>
</dbReference>
<gene>
    <name evidence="4" type="ORF">CROQUDRAFT_664146</name>
</gene>
<dbReference type="GO" id="GO:0016272">
    <property type="term" value="C:prefoldin complex"/>
    <property type="evidence" value="ECO:0007669"/>
    <property type="project" value="InterPro"/>
</dbReference>
<dbReference type="Proteomes" id="UP000886653">
    <property type="component" value="Unassembled WGS sequence"/>
</dbReference>
<evidence type="ECO:0000313" key="5">
    <source>
        <dbReference type="Proteomes" id="UP000886653"/>
    </source>
</evidence>
<dbReference type="AlphaFoldDB" id="A0A9P6N7E5"/>
<dbReference type="PANTHER" id="PTHR13303">
    <property type="entry name" value="PREFOLDIN SUBUNIT 2"/>
    <property type="match status" value="1"/>
</dbReference>
<dbReference type="Gene3D" id="1.10.287.370">
    <property type="match status" value="1"/>
</dbReference>
<sequence>MSTAPDASRPSNQELVQTVRTLREEIRTLDVKVSQLIRDSEEYGVVMETLKKAEPSRKCFRLIGGVLVARTVEDILPGLDQQKTNIDEVSKSLASHYQKKGVELQEYQKKWNIKITNAPL</sequence>
<dbReference type="InterPro" id="IPR027235">
    <property type="entry name" value="PFD2"/>
</dbReference>
<comment type="caution">
    <text evidence="4">The sequence shown here is derived from an EMBL/GenBank/DDBJ whole genome shotgun (WGS) entry which is preliminary data.</text>
</comment>
<evidence type="ECO:0008006" key="6">
    <source>
        <dbReference type="Google" id="ProtNLM"/>
    </source>
</evidence>
<evidence type="ECO:0000256" key="3">
    <source>
        <dbReference type="SAM" id="Coils"/>
    </source>
</evidence>
<keyword evidence="5" id="KW-1185">Reference proteome</keyword>
<dbReference type="OrthoDB" id="29646at2759"/>